<dbReference type="EMBL" id="BGPR01011162">
    <property type="protein sequence ID" value="GBN49916.1"/>
    <property type="molecule type" value="Genomic_DNA"/>
</dbReference>
<comment type="caution">
    <text evidence="1">The sequence shown here is derived from an EMBL/GenBank/DDBJ whole genome shotgun (WGS) entry which is preliminary data.</text>
</comment>
<keyword evidence="2" id="KW-1185">Reference proteome</keyword>
<dbReference type="AlphaFoldDB" id="A0A4Y2PIN5"/>
<sequence>MTTKIDRLLRSPASGFEQPHMNFQQNAKFVFARLDIHDSSTPLKFDLSTSKLIVNAKNRGELERCGRLHIKPVRISTTPFGLPDPKSTPA</sequence>
<protein>
    <submittedName>
        <fullName evidence="1">Uncharacterized protein</fullName>
    </submittedName>
</protein>
<evidence type="ECO:0000313" key="2">
    <source>
        <dbReference type="Proteomes" id="UP000499080"/>
    </source>
</evidence>
<gene>
    <name evidence="1" type="ORF">AVEN_217465_1</name>
</gene>
<accession>A0A4Y2PIN5</accession>
<proteinExistence type="predicted"/>
<reference evidence="1 2" key="1">
    <citation type="journal article" date="2019" name="Sci. Rep.">
        <title>Orb-weaving spider Araneus ventricosus genome elucidates the spidroin gene catalogue.</title>
        <authorList>
            <person name="Kono N."/>
            <person name="Nakamura H."/>
            <person name="Ohtoshi R."/>
            <person name="Moran D.A.P."/>
            <person name="Shinohara A."/>
            <person name="Yoshida Y."/>
            <person name="Fujiwara M."/>
            <person name="Mori M."/>
            <person name="Tomita M."/>
            <person name="Arakawa K."/>
        </authorList>
    </citation>
    <scope>NUCLEOTIDE SEQUENCE [LARGE SCALE GENOMIC DNA]</scope>
</reference>
<dbReference type="Proteomes" id="UP000499080">
    <property type="component" value="Unassembled WGS sequence"/>
</dbReference>
<organism evidence="1 2">
    <name type="scientific">Araneus ventricosus</name>
    <name type="common">Orbweaver spider</name>
    <name type="synonym">Epeira ventricosa</name>
    <dbReference type="NCBI Taxonomy" id="182803"/>
    <lineage>
        <taxon>Eukaryota</taxon>
        <taxon>Metazoa</taxon>
        <taxon>Ecdysozoa</taxon>
        <taxon>Arthropoda</taxon>
        <taxon>Chelicerata</taxon>
        <taxon>Arachnida</taxon>
        <taxon>Araneae</taxon>
        <taxon>Araneomorphae</taxon>
        <taxon>Entelegynae</taxon>
        <taxon>Araneoidea</taxon>
        <taxon>Araneidae</taxon>
        <taxon>Araneus</taxon>
    </lineage>
</organism>
<name>A0A4Y2PIN5_ARAVE</name>
<evidence type="ECO:0000313" key="1">
    <source>
        <dbReference type="EMBL" id="GBN49916.1"/>
    </source>
</evidence>